<dbReference type="PANTHER" id="PTHR39466">
    <property type="entry name" value="RGS DOMAIN-CONTAINING PROTEIN"/>
    <property type="match status" value="1"/>
</dbReference>
<comment type="caution">
    <text evidence="2">The sequence shown here is derived from an EMBL/GenBank/DDBJ whole genome shotgun (WGS) entry which is preliminary data.</text>
</comment>
<dbReference type="OrthoDB" id="3232309at2759"/>
<keyword evidence="1" id="KW-1133">Transmembrane helix</keyword>
<feature type="transmembrane region" description="Helical" evidence="1">
    <location>
        <begin position="428"/>
        <end position="446"/>
    </location>
</feature>
<feature type="transmembrane region" description="Helical" evidence="1">
    <location>
        <begin position="274"/>
        <end position="296"/>
    </location>
</feature>
<keyword evidence="1" id="KW-0812">Transmembrane</keyword>
<accession>A0A9P4M206</accession>
<dbReference type="Gene3D" id="1.10.167.10">
    <property type="entry name" value="Regulator of G-protein Signalling 4, domain 2"/>
    <property type="match status" value="1"/>
</dbReference>
<sequence length="452" mass="51469">MSILFYKRPDYITKPDGPLNKTECQRYVEKYKHLQGRTPPELSFENVIEGRALPVRWPFRPCTLSDFMDYLVYVERNAENLQFYLWLRDYTRRFEALKPEEQALSPVWNVEEGVAPDGLPVRSSRNPSVYEREIDFDGTRPGTRNGRGHESNASVSDVASFMSKSTQGPMTIKNMETISEDANSNVGLKWQGFSCQPFRAEITRVIAHYIAPESPRELNLSHRDRGAVLHALQHTTHPSALASVKTLVEAVLKGQAHPNFVRWSVCNGNKPKVLFVRTMGTTMILLALIAMILLILSRAPRWWRITPCALLWLGITNLVASKKGMCMILTLNHQRDLKPWELDADPASTFGIICKPMIEAAIEGALSTHDEKTKHWTLDSFGTTNEWDQEEWVNRYTKRPLLKRAFPGSTWVQAEGIRQLQSKIVRESQLWGLALTIIIVTGFTAIPNGNFF</sequence>
<dbReference type="SUPFAM" id="SSF48097">
    <property type="entry name" value="Regulator of G-protein signaling, RGS"/>
    <property type="match status" value="1"/>
</dbReference>
<dbReference type="PANTHER" id="PTHR39466:SF1">
    <property type="entry name" value="RGS DOMAIN-CONTAINING PROTEIN"/>
    <property type="match status" value="1"/>
</dbReference>
<keyword evidence="1" id="KW-0472">Membrane</keyword>
<gene>
    <name evidence="2" type="ORF">NA57DRAFT_46749</name>
</gene>
<reference evidence="2" key="1">
    <citation type="journal article" date="2020" name="Stud. Mycol.">
        <title>101 Dothideomycetes genomes: a test case for predicting lifestyles and emergence of pathogens.</title>
        <authorList>
            <person name="Haridas S."/>
            <person name="Albert R."/>
            <person name="Binder M."/>
            <person name="Bloem J."/>
            <person name="Labutti K."/>
            <person name="Salamov A."/>
            <person name="Andreopoulos B."/>
            <person name="Baker S."/>
            <person name="Barry K."/>
            <person name="Bills G."/>
            <person name="Bluhm B."/>
            <person name="Cannon C."/>
            <person name="Castanera R."/>
            <person name="Culley D."/>
            <person name="Daum C."/>
            <person name="Ezra D."/>
            <person name="Gonzalez J."/>
            <person name="Henrissat B."/>
            <person name="Kuo A."/>
            <person name="Liang C."/>
            <person name="Lipzen A."/>
            <person name="Lutzoni F."/>
            <person name="Magnuson J."/>
            <person name="Mondo S."/>
            <person name="Nolan M."/>
            <person name="Ohm R."/>
            <person name="Pangilinan J."/>
            <person name="Park H.-J."/>
            <person name="Ramirez L."/>
            <person name="Alfaro M."/>
            <person name="Sun H."/>
            <person name="Tritt A."/>
            <person name="Yoshinaga Y."/>
            <person name="Zwiers L.-H."/>
            <person name="Turgeon B."/>
            <person name="Goodwin S."/>
            <person name="Spatafora J."/>
            <person name="Crous P."/>
            <person name="Grigoriev I."/>
        </authorList>
    </citation>
    <scope>NUCLEOTIDE SEQUENCE</scope>
    <source>
        <strain evidence="2">CBS 133067</strain>
    </source>
</reference>
<evidence type="ECO:0000313" key="2">
    <source>
        <dbReference type="EMBL" id="KAF2094030.1"/>
    </source>
</evidence>
<evidence type="ECO:0000313" key="3">
    <source>
        <dbReference type="Proteomes" id="UP000799772"/>
    </source>
</evidence>
<dbReference type="EMBL" id="ML978135">
    <property type="protein sequence ID" value="KAF2094030.1"/>
    <property type="molecule type" value="Genomic_DNA"/>
</dbReference>
<evidence type="ECO:0000256" key="1">
    <source>
        <dbReference type="SAM" id="Phobius"/>
    </source>
</evidence>
<dbReference type="InterPro" id="IPR036305">
    <property type="entry name" value="RGS_sf"/>
</dbReference>
<dbReference type="InterPro" id="IPR044926">
    <property type="entry name" value="RGS_subdomain_2"/>
</dbReference>
<proteinExistence type="predicted"/>
<keyword evidence="3" id="KW-1185">Reference proteome</keyword>
<dbReference type="AlphaFoldDB" id="A0A9P4M206"/>
<name>A0A9P4M206_9PEZI</name>
<protein>
    <submittedName>
        <fullName evidence="2">Regulator of G protein-like protein</fullName>
    </submittedName>
</protein>
<dbReference type="Proteomes" id="UP000799772">
    <property type="component" value="Unassembled WGS sequence"/>
</dbReference>
<organism evidence="2 3">
    <name type="scientific">Rhizodiscina lignyota</name>
    <dbReference type="NCBI Taxonomy" id="1504668"/>
    <lineage>
        <taxon>Eukaryota</taxon>
        <taxon>Fungi</taxon>
        <taxon>Dikarya</taxon>
        <taxon>Ascomycota</taxon>
        <taxon>Pezizomycotina</taxon>
        <taxon>Dothideomycetes</taxon>
        <taxon>Pleosporomycetidae</taxon>
        <taxon>Aulographales</taxon>
        <taxon>Rhizodiscinaceae</taxon>
        <taxon>Rhizodiscina</taxon>
    </lineage>
</organism>